<keyword evidence="7 8" id="KW-0472">Membrane</keyword>
<feature type="transmembrane region" description="Helical" evidence="8">
    <location>
        <begin position="40"/>
        <end position="56"/>
    </location>
</feature>
<evidence type="ECO:0000256" key="8">
    <source>
        <dbReference type="SAM" id="Phobius"/>
    </source>
</evidence>
<organism evidence="9 10">
    <name type="scientific">Atlanticothrix silvestris CENA357</name>
    <dbReference type="NCBI Taxonomy" id="1725252"/>
    <lineage>
        <taxon>Bacteria</taxon>
        <taxon>Bacillati</taxon>
        <taxon>Cyanobacteriota</taxon>
        <taxon>Cyanophyceae</taxon>
        <taxon>Nostocales</taxon>
        <taxon>Nodulariaceae</taxon>
        <taxon>Atlanticothrix</taxon>
        <taxon>Atlanticothrix silvestris</taxon>
    </lineage>
</organism>
<accession>A0A8J7HD98</accession>
<dbReference type="InterPro" id="IPR019127">
    <property type="entry name" value="Exosortase"/>
</dbReference>
<dbReference type="RefSeq" id="WP_214439197.1">
    <property type="nucleotide sequence ID" value="NZ_JAECZB010000021.1"/>
</dbReference>
<evidence type="ECO:0000256" key="2">
    <source>
        <dbReference type="ARBA" id="ARBA00022475"/>
    </source>
</evidence>
<name>A0A8J7HD98_9CYAN</name>
<feature type="transmembrane region" description="Helical" evidence="8">
    <location>
        <begin position="212"/>
        <end position="237"/>
    </location>
</feature>
<dbReference type="EMBL" id="JAECZB010000021">
    <property type="protein sequence ID" value="MBH8552898.1"/>
    <property type="molecule type" value="Genomic_DNA"/>
</dbReference>
<keyword evidence="4 8" id="KW-0812">Transmembrane</keyword>
<evidence type="ECO:0000256" key="7">
    <source>
        <dbReference type="ARBA" id="ARBA00023136"/>
    </source>
</evidence>
<evidence type="ECO:0000256" key="6">
    <source>
        <dbReference type="ARBA" id="ARBA00022989"/>
    </source>
</evidence>
<proteinExistence type="predicted"/>
<dbReference type="GO" id="GO:0006508">
    <property type="term" value="P:proteolysis"/>
    <property type="evidence" value="ECO:0007669"/>
    <property type="project" value="UniProtKB-KW"/>
</dbReference>
<keyword evidence="2" id="KW-1003">Cell membrane</keyword>
<feature type="transmembrane region" description="Helical" evidence="8">
    <location>
        <begin position="97"/>
        <end position="117"/>
    </location>
</feature>
<evidence type="ECO:0000256" key="4">
    <source>
        <dbReference type="ARBA" id="ARBA00022692"/>
    </source>
</evidence>
<keyword evidence="5 9" id="KW-0378">Hydrolase</keyword>
<feature type="transmembrane region" description="Helical" evidence="8">
    <location>
        <begin position="181"/>
        <end position="205"/>
    </location>
</feature>
<feature type="transmembrane region" description="Helical" evidence="8">
    <location>
        <begin position="68"/>
        <end position="85"/>
    </location>
</feature>
<feature type="transmembrane region" description="Helical" evidence="8">
    <location>
        <begin position="257"/>
        <end position="274"/>
    </location>
</feature>
<dbReference type="GO" id="GO:0005886">
    <property type="term" value="C:plasma membrane"/>
    <property type="evidence" value="ECO:0007669"/>
    <property type="project" value="UniProtKB-SubCell"/>
</dbReference>
<dbReference type="InterPro" id="IPR022505">
    <property type="entry name" value="Exosortase_cyanobac"/>
</dbReference>
<dbReference type="AlphaFoldDB" id="A0A8J7HD98"/>
<dbReference type="NCBIfam" id="TIGR04178">
    <property type="entry name" value="exo_archaeo"/>
    <property type="match status" value="1"/>
</dbReference>
<gene>
    <name evidence="9" type="primary">crtA</name>
    <name evidence="9" type="ORF">I8751_11060</name>
</gene>
<dbReference type="GO" id="GO:0008233">
    <property type="term" value="F:peptidase activity"/>
    <property type="evidence" value="ECO:0007669"/>
    <property type="project" value="UniProtKB-KW"/>
</dbReference>
<keyword evidence="3" id="KW-0645">Protease</keyword>
<dbReference type="Pfam" id="PF09721">
    <property type="entry name" value="Exosortase_EpsH"/>
    <property type="match status" value="1"/>
</dbReference>
<reference evidence="9 10" key="1">
    <citation type="journal article" date="2021" name="Int. J. Syst. Evol. Microbiol.">
        <title>Amazonocrinis nigriterrae gen. nov., sp. nov., Atlanticothrix silvestris gen. nov., sp. nov. and Dendronalium phyllosphericum gen. nov., sp. nov., nostocacean cyanobacteria from Brazilian environments.</title>
        <authorList>
            <person name="Alvarenga D.O."/>
            <person name="Andreote A.P.D."/>
            <person name="Branco L.H.Z."/>
            <person name="Delbaje E."/>
            <person name="Cruz R.B."/>
            <person name="Varani A.M."/>
            <person name="Fiore M.F."/>
        </authorList>
    </citation>
    <scope>NUCLEOTIDE SEQUENCE [LARGE SCALE GENOMIC DNA]</scope>
    <source>
        <strain evidence="9 10">CENA357</strain>
    </source>
</reference>
<comment type="caution">
    <text evidence="9">The sequence shown here is derived from an EMBL/GenBank/DDBJ whole genome shotgun (WGS) entry which is preliminary data.</text>
</comment>
<evidence type="ECO:0000313" key="9">
    <source>
        <dbReference type="EMBL" id="MBH8552898.1"/>
    </source>
</evidence>
<evidence type="ECO:0000256" key="3">
    <source>
        <dbReference type="ARBA" id="ARBA00022670"/>
    </source>
</evidence>
<dbReference type="EC" id="3.4.22.-" evidence="9"/>
<comment type="subcellular location">
    <subcellularLocation>
        <location evidence="1">Cell membrane</location>
        <topology evidence="1">Multi-pass membrane protein</topology>
    </subcellularLocation>
</comment>
<keyword evidence="6 8" id="KW-1133">Transmembrane helix</keyword>
<sequence length="287" mass="31265">MKAAQSAIKPLKNTQFWLLGIGGGLIAILLTITWRSGDPSHLGMSILFLLAVASMVNEKHKSLTLESGVLSSFLGALLIAFVLWQSATLANGKLLGIFTHISPFISALGLALIASGLKGLKQFWQELTIMFFLGIPKLLLSYPIDISPLTAKFSAFLLWYSGFEVSLRGIYINLPTGSIKVYSGCSGAELISHLLGIAVICLLMFPLERKKGIFVPIVAITSAFIINGVRVALLAIIIANQNTAAFDYWHEGDGSRLFGIFGVLMFGFFYLFMLRQQEAKNQDIAES</sequence>
<feature type="transmembrane region" description="Helical" evidence="8">
    <location>
        <begin position="16"/>
        <end position="34"/>
    </location>
</feature>
<protein>
    <submittedName>
        <fullName evidence="9">Cyanoexosortase A</fullName>
        <ecNumber evidence="9">3.4.22.-</ecNumber>
    </submittedName>
</protein>
<evidence type="ECO:0000256" key="5">
    <source>
        <dbReference type="ARBA" id="ARBA00022801"/>
    </source>
</evidence>
<feature type="transmembrane region" description="Helical" evidence="8">
    <location>
        <begin position="138"/>
        <end position="161"/>
    </location>
</feature>
<evidence type="ECO:0000256" key="1">
    <source>
        <dbReference type="ARBA" id="ARBA00004651"/>
    </source>
</evidence>
<keyword evidence="10" id="KW-1185">Reference proteome</keyword>
<dbReference type="NCBIfam" id="TIGR03763">
    <property type="entry name" value="cyanoexo_CrtA"/>
    <property type="match status" value="1"/>
</dbReference>
<dbReference type="InterPro" id="IPR026392">
    <property type="entry name" value="Exo/Archaeosortase_dom"/>
</dbReference>
<dbReference type="Proteomes" id="UP000599391">
    <property type="component" value="Unassembled WGS sequence"/>
</dbReference>
<evidence type="ECO:0000313" key="10">
    <source>
        <dbReference type="Proteomes" id="UP000599391"/>
    </source>
</evidence>